<gene>
    <name evidence="3" type="ORF">IGS67_12215</name>
</gene>
<dbReference type="InterPro" id="IPR011006">
    <property type="entry name" value="CheY-like_superfamily"/>
</dbReference>
<keyword evidence="4" id="KW-1185">Reference proteome</keyword>
<keyword evidence="1" id="KW-0597">Phosphoprotein</keyword>
<feature type="domain" description="Response regulatory" evidence="2">
    <location>
        <begin position="18"/>
        <end position="137"/>
    </location>
</feature>
<dbReference type="EMBL" id="JACZDF010000007">
    <property type="protein sequence ID" value="MBD9700243.1"/>
    <property type="molecule type" value="Genomic_DNA"/>
</dbReference>
<evidence type="ECO:0000313" key="4">
    <source>
        <dbReference type="Proteomes" id="UP000642107"/>
    </source>
</evidence>
<dbReference type="SUPFAM" id="SSF52172">
    <property type="entry name" value="CheY-like"/>
    <property type="match status" value="1"/>
</dbReference>
<dbReference type="Gene3D" id="3.40.50.2300">
    <property type="match status" value="1"/>
</dbReference>
<reference evidence="3 4" key="1">
    <citation type="submission" date="2020-09" db="EMBL/GenBank/DDBJ databases">
        <title>Flavimobilis rhizosphaerae sp. nov., isolated from rhizosphere soil of Spartina alterniflora.</title>
        <authorList>
            <person name="Hanqin C."/>
        </authorList>
    </citation>
    <scope>NUCLEOTIDE SEQUENCE [LARGE SCALE GENOMIC DNA]</scope>
    <source>
        <strain evidence="3 4">GY 10621</strain>
    </source>
</reference>
<name>A0ABR9DTB7_9MICO</name>
<evidence type="ECO:0000313" key="3">
    <source>
        <dbReference type="EMBL" id="MBD9700243.1"/>
    </source>
</evidence>
<comment type="caution">
    <text evidence="3">The sequence shown here is derived from an EMBL/GenBank/DDBJ whole genome shotgun (WGS) entry which is preliminary data.</text>
</comment>
<dbReference type="PROSITE" id="PS50110">
    <property type="entry name" value="RESPONSE_REGULATORY"/>
    <property type="match status" value="1"/>
</dbReference>
<sequence length="143" mass="15495">MTMSTQPATTSTATRAPRILLHSDDITVRDQVRTAVGPRLAAGAPEIEWLEVATADALLDRKDLASFDLVILDGEADKVGGMGLCRQLKNEIYLCPRVLVLVGRPQDAWLASWSLADATVSRPLDPFEVQRTIAEQVGAAQAR</sequence>
<evidence type="ECO:0000256" key="1">
    <source>
        <dbReference type="PROSITE-ProRule" id="PRU00169"/>
    </source>
</evidence>
<dbReference type="RefSeq" id="WP_102510466.1">
    <property type="nucleotide sequence ID" value="NZ_JACZDF010000007.1"/>
</dbReference>
<organism evidence="3 4">
    <name type="scientific">Flavimobilis rhizosphaerae</name>
    <dbReference type="NCBI Taxonomy" id="2775421"/>
    <lineage>
        <taxon>Bacteria</taxon>
        <taxon>Bacillati</taxon>
        <taxon>Actinomycetota</taxon>
        <taxon>Actinomycetes</taxon>
        <taxon>Micrococcales</taxon>
        <taxon>Jonesiaceae</taxon>
        <taxon>Flavimobilis</taxon>
    </lineage>
</organism>
<proteinExistence type="predicted"/>
<accession>A0ABR9DTB7</accession>
<protein>
    <submittedName>
        <fullName evidence="3">Response regulator transcription factor</fullName>
    </submittedName>
</protein>
<dbReference type="InterPro" id="IPR001789">
    <property type="entry name" value="Sig_transdc_resp-reg_receiver"/>
</dbReference>
<evidence type="ECO:0000259" key="2">
    <source>
        <dbReference type="PROSITE" id="PS50110"/>
    </source>
</evidence>
<dbReference type="Proteomes" id="UP000642107">
    <property type="component" value="Unassembled WGS sequence"/>
</dbReference>
<feature type="modified residue" description="4-aspartylphosphate" evidence="1">
    <location>
        <position position="73"/>
    </location>
</feature>